<dbReference type="InterPro" id="IPR011047">
    <property type="entry name" value="Quinoprotein_ADH-like_sf"/>
</dbReference>
<dbReference type="PANTHER" id="PTHR14344:SF3">
    <property type="entry name" value="WD REPEAT-CONTAINING PROTEIN 6"/>
    <property type="match status" value="1"/>
</dbReference>
<dbReference type="InterPro" id="IPR001680">
    <property type="entry name" value="WD40_rpt"/>
</dbReference>
<name>A0A9P9Y5G9_9HYPO</name>
<reference evidence="9" key="2">
    <citation type="submission" date="2022-07" db="EMBL/GenBank/DDBJ databases">
        <authorList>
            <person name="Goncalves M.F.M."/>
            <person name="Hilario S."/>
            <person name="Van De Peer Y."/>
            <person name="Esteves A.C."/>
            <person name="Alves A."/>
        </authorList>
    </citation>
    <scope>NUCLEOTIDE SEQUENCE</scope>
    <source>
        <strain evidence="9">MUM 19.33</strain>
    </source>
</reference>
<comment type="subcellular location">
    <subcellularLocation>
        <location evidence="1">Cytoplasm</location>
    </subcellularLocation>
</comment>
<feature type="repeat" description="WD" evidence="7">
    <location>
        <begin position="780"/>
        <end position="803"/>
    </location>
</feature>
<feature type="region of interest" description="Disordered" evidence="8">
    <location>
        <begin position="138"/>
        <end position="158"/>
    </location>
</feature>
<evidence type="ECO:0000256" key="4">
    <source>
        <dbReference type="ARBA" id="ARBA00022694"/>
    </source>
</evidence>
<dbReference type="GO" id="GO:0005737">
    <property type="term" value="C:cytoplasm"/>
    <property type="evidence" value="ECO:0007669"/>
    <property type="project" value="UniProtKB-SubCell"/>
</dbReference>
<evidence type="ECO:0000313" key="9">
    <source>
        <dbReference type="EMBL" id="KAI6783284.1"/>
    </source>
</evidence>
<evidence type="ECO:0000256" key="8">
    <source>
        <dbReference type="SAM" id="MobiDB-lite"/>
    </source>
</evidence>
<protein>
    <submittedName>
        <fullName evidence="9">Regulator of Ty1 transposition protein-like protein</fullName>
    </submittedName>
</protein>
<evidence type="ECO:0000256" key="3">
    <source>
        <dbReference type="ARBA" id="ARBA00022574"/>
    </source>
</evidence>
<comment type="caution">
    <text evidence="9">The sequence shown here is derived from an EMBL/GenBank/DDBJ whole genome shotgun (WGS) entry which is preliminary data.</text>
</comment>
<feature type="compositionally biased region" description="Acidic residues" evidence="8">
    <location>
        <begin position="138"/>
        <end position="155"/>
    </location>
</feature>
<evidence type="ECO:0000256" key="1">
    <source>
        <dbReference type="ARBA" id="ARBA00004496"/>
    </source>
</evidence>
<dbReference type="OrthoDB" id="5594999at2759"/>
<evidence type="ECO:0000256" key="2">
    <source>
        <dbReference type="ARBA" id="ARBA00022490"/>
    </source>
</evidence>
<dbReference type="GO" id="GO:0030488">
    <property type="term" value="P:tRNA methylation"/>
    <property type="evidence" value="ECO:0007669"/>
    <property type="project" value="TreeGrafter"/>
</dbReference>
<dbReference type="SUPFAM" id="SSF50978">
    <property type="entry name" value="WD40 repeat-like"/>
    <property type="match status" value="1"/>
</dbReference>
<keyword evidence="4" id="KW-0819">tRNA processing</keyword>
<dbReference type="AlphaFoldDB" id="A0A9P9Y5G9"/>
<evidence type="ECO:0000256" key="5">
    <source>
        <dbReference type="ARBA" id="ARBA00022737"/>
    </source>
</evidence>
<dbReference type="PROSITE" id="PS50294">
    <property type="entry name" value="WD_REPEATS_REGION"/>
    <property type="match status" value="1"/>
</dbReference>
<keyword evidence="5" id="KW-0677">Repeat</keyword>
<dbReference type="RefSeq" id="XP_051364140.1">
    <property type="nucleotide sequence ID" value="XM_051504215.1"/>
</dbReference>
<keyword evidence="2" id="KW-0963">Cytoplasm</keyword>
<evidence type="ECO:0000256" key="6">
    <source>
        <dbReference type="ARBA" id="ARBA00038255"/>
    </source>
</evidence>
<gene>
    <name evidence="9" type="ORF">J7T54_004311</name>
</gene>
<dbReference type="GeneID" id="75830799"/>
<organism evidence="9 10">
    <name type="scientific">Emericellopsis cladophorae</name>
    <dbReference type="NCBI Taxonomy" id="2686198"/>
    <lineage>
        <taxon>Eukaryota</taxon>
        <taxon>Fungi</taxon>
        <taxon>Dikarya</taxon>
        <taxon>Ascomycota</taxon>
        <taxon>Pezizomycotina</taxon>
        <taxon>Sordariomycetes</taxon>
        <taxon>Hypocreomycetidae</taxon>
        <taxon>Hypocreales</taxon>
        <taxon>Bionectriaceae</taxon>
        <taxon>Emericellopsis</taxon>
    </lineage>
</organism>
<dbReference type="EMBL" id="JAGIXG020000008">
    <property type="protein sequence ID" value="KAI6783284.1"/>
    <property type="molecule type" value="Genomic_DNA"/>
</dbReference>
<dbReference type="PROSITE" id="PS50082">
    <property type="entry name" value="WD_REPEATS_2"/>
    <property type="match status" value="2"/>
</dbReference>
<accession>A0A9P9Y5G9</accession>
<dbReference type="InterPro" id="IPR015943">
    <property type="entry name" value="WD40/YVTN_repeat-like_dom_sf"/>
</dbReference>
<evidence type="ECO:0000313" key="10">
    <source>
        <dbReference type="Proteomes" id="UP001055219"/>
    </source>
</evidence>
<keyword evidence="3 7" id="KW-0853">WD repeat</keyword>
<dbReference type="InterPro" id="IPR051973">
    <property type="entry name" value="tRNA_Anticodon_Mtase-Reg"/>
</dbReference>
<dbReference type="InterPro" id="IPR019775">
    <property type="entry name" value="WD40_repeat_CS"/>
</dbReference>
<reference evidence="9" key="1">
    <citation type="journal article" date="2021" name="J Fungi (Basel)">
        <title>Genomic and Metabolomic Analyses of the Marine Fungus Emericellopsis cladophorae: Insights into Saltwater Adaptability Mechanisms and Its Biosynthetic Potential.</title>
        <authorList>
            <person name="Goncalves M.F.M."/>
            <person name="Hilario S."/>
            <person name="Van de Peer Y."/>
            <person name="Esteves A.C."/>
            <person name="Alves A."/>
        </authorList>
    </citation>
    <scope>NUCLEOTIDE SEQUENCE</scope>
    <source>
        <strain evidence="9">MUM 19.33</strain>
    </source>
</reference>
<dbReference type="SMART" id="SM00320">
    <property type="entry name" value="WD40"/>
    <property type="match status" value="6"/>
</dbReference>
<feature type="repeat" description="WD" evidence="7">
    <location>
        <begin position="218"/>
        <end position="267"/>
    </location>
</feature>
<dbReference type="Gene3D" id="2.130.10.10">
    <property type="entry name" value="YVTN repeat-like/Quinoprotein amine dehydrogenase"/>
    <property type="match status" value="4"/>
</dbReference>
<dbReference type="PANTHER" id="PTHR14344">
    <property type="entry name" value="WD REPEAT PROTEIN"/>
    <property type="match status" value="1"/>
</dbReference>
<dbReference type="Proteomes" id="UP001055219">
    <property type="component" value="Unassembled WGS sequence"/>
</dbReference>
<comment type="similarity">
    <text evidence="6">Belongs to the WD repeat WDR6 family.</text>
</comment>
<dbReference type="InterPro" id="IPR036322">
    <property type="entry name" value="WD40_repeat_dom_sf"/>
</dbReference>
<dbReference type="PROSITE" id="PS00678">
    <property type="entry name" value="WD_REPEATS_1"/>
    <property type="match status" value="1"/>
</dbReference>
<proteinExistence type="inferred from homology"/>
<sequence length="1114" mass="121303">MSFPSPAPSAPTREFTQVPVTSLAFCHTRGGRALVLSGEDTEVRVYDAESSALLCRVPVFHEQPVHGLSILDGKVLAWGAKYVAAFEIRGVEEGTRPQVVRAVAPDWIYDGRWNPFDTSSAVLVTAHNEVVRLAVALEEGEEEEEQEEEEQEEEDKMGCKAVVSPARPNLYSAELAWLDEHTVLVAAGTAFGEILIWKYYTHHDASDPSSSYEMLFVLTGHEGSIYGVSIAPEAIDIHGESVRLLASCSDDRTVRVWDITERAANKKTYDSGHFNKARETGFTDYLAADSQPVMDAVPPVSMAMGHLSRIWGVEFGAGPSTDMAIYTFGEDATTNKWQLVIHPPASPDDAGAGGPLTGQLHLVRTFSYHDGKHLWSHAVLREQQCTLIATGGGDSRITLINDERRAQPEPDSHDELATKLDVRDICPVDSAVLPPSKKPEVLGRFDFIAPGQILMTTSAGRLLLGDLGSSSRQWERIELEPLVQEDLKGCYVLKCALPGNAVLGTTGGHVYLYNGKAGTVAHVTHVKGKITDIYCLSQPGQMSQIDILVHVFGHVQPQYLVLDPQTGNILDAVDLSGLDYRFVTTSATKIGDYLLMGSRSGWLSVLRRRGQDYSRVLEFPCPNRDAITSIVPLPRRAGEEAPGTQFYILLTTRDGKYRIYEFTHAPDAPSPSLALCHEAWLPFGPMVEGACFTADATPELLLYGFRSKHFVVWNETRREECLSVDCGGAHRTFSFQPGSLATDPLRCAFTKASRLSLYAQQASHARHLKSRGTHGREIRALSSNGRYLATGAEDTSVRIWEYRGSHGDMQCLASMKTHVTGIQSVKWLGDKYLLSSAANEELFVWRVSPLKTSSTTYPVLGVICETTFDDKTTVGDLRILDVDGGVVQQDGEEALVLSLVLSNSTFRTYRYTRTAGFQLLAKGAYTGACLTQVRQLGRLGVGGEAALLTAATDGHLVLWKAIVQEGEAESSTLVYTLAGSLRLHQSSIKCLDVVALSDTEAVIVTGGDDNGLGITTLARRGEGLAFASRGIVPSAHAAAINGVIATRKQDGVVVVSVSNDQRVKTWWIRQHDRAVAKTGDVYSGVADAGDVEFLDDEDAGRFVVGGVGLEIWHV</sequence>
<keyword evidence="10" id="KW-1185">Reference proteome</keyword>
<dbReference type="SUPFAM" id="SSF50998">
    <property type="entry name" value="Quinoprotein alcohol dehydrogenase-like"/>
    <property type="match status" value="1"/>
</dbReference>
<dbReference type="Pfam" id="PF00400">
    <property type="entry name" value="WD40"/>
    <property type="match status" value="2"/>
</dbReference>
<evidence type="ECO:0000256" key="7">
    <source>
        <dbReference type="PROSITE-ProRule" id="PRU00221"/>
    </source>
</evidence>